<feature type="region of interest" description="Disordered" evidence="1">
    <location>
        <begin position="38"/>
        <end position="58"/>
    </location>
</feature>
<feature type="region of interest" description="Disordered" evidence="1">
    <location>
        <begin position="213"/>
        <end position="234"/>
    </location>
</feature>
<proteinExistence type="predicted"/>
<feature type="compositionally biased region" description="Polar residues" evidence="1">
    <location>
        <begin position="112"/>
        <end position="122"/>
    </location>
</feature>
<sequence length="490" mass="54808">MDSISSYNRNAYTYQQGSMISLPDEDDPKTFASEPSILQQSQELSTHHLSSSASISSTDQVKLQTLDDTNSLPTDLQTSTISNTEDTIIQNWQHLTGTSIFDEHGYQTVSQSDSVNDVSTSYGIHHQSQQQEEQQQQQEFGQTDINYDLNRASPEEISSSIDYETLIRSKQLYFDPNPETIRKPQMISPLVYKQNITIKFLKPPAIPQGPLIIREVRPPQPPPPPPLVIRQRPPPPLSPPPIILREKPPPIPVTMTAQVLTKTLPPLPPPPRSVIIEKLPPLPPKPRDVIIERWIPYEASMLKRKVVVQRAEEIKPYPPPKNIIIEYEKVEARVVRQVERLGVAPEDPENYYARYGSTLLDTNELLAQVKQLGIVEDLSIPQLLDQGSSEKIISTPSERKFPYDSPYSPAAFEHASARASVAGSYTTEKILFSDSETDPYAPTYENLVQGSGLSVTFDDLNDDSSGQETIGDELSNQLAQYGLTADAIPY</sequence>
<dbReference type="EMBL" id="CAJNOR010004870">
    <property type="protein sequence ID" value="CAF1532213.1"/>
    <property type="molecule type" value="Genomic_DNA"/>
</dbReference>
<feature type="region of interest" description="Disordered" evidence="1">
    <location>
        <begin position="112"/>
        <end position="139"/>
    </location>
</feature>
<evidence type="ECO:0000256" key="1">
    <source>
        <dbReference type="SAM" id="MobiDB-lite"/>
    </source>
</evidence>
<evidence type="ECO:0000313" key="4">
    <source>
        <dbReference type="Proteomes" id="UP000663828"/>
    </source>
</evidence>
<gene>
    <name evidence="2" type="ORF">EDS130_LOCUS27183</name>
    <name evidence="3" type="ORF">XAT740_LOCUS41553</name>
</gene>
<organism evidence="2 5">
    <name type="scientific">Adineta ricciae</name>
    <name type="common">Rotifer</name>
    <dbReference type="NCBI Taxonomy" id="249248"/>
    <lineage>
        <taxon>Eukaryota</taxon>
        <taxon>Metazoa</taxon>
        <taxon>Spiralia</taxon>
        <taxon>Gnathifera</taxon>
        <taxon>Rotifera</taxon>
        <taxon>Eurotatoria</taxon>
        <taxon>Bdelloidea</taxon>
        <taxon>Adinetida</taxon>
        <taxon>Adinetidae</taxon>
        <taxon>Adineta</taxon>
    </lineage>
</organism>
<reference evidence="2" key="1">
    <citation type="submission" date="2021-02" db="EMBL/GenBank/DDBJ databases">
        <authorList>
            <person name="Nowell W R."/>
        </authorList>
    </citation>
    <scope>NUCLEOTIDE SEQUENCE</scope>
</reference>
<dbReference type="Proteomes" id="UP000663852">
    <property type="component" value="Unassembled WGS sequence"/>
</dbReference>
<accession>A0A814YYP8</accession>
<keyword evidence="4" id="KW-1185">Reference proteome</keyword>
<dbReference type="OrthoDB" id="10044871at2759"/>
<feature type="compositionally biased region" description="Low complexity" evidence="1">
    <location>
        <begin position="127"/>
        <end position="139"/>
    </location>
</feature>
<evidence type="ECO:0000313" key="2">
    <source>
        <dbReference type="EMBL" id="CAF1235800.1"/>
    </source>
</evidence>
<protein>
    <submittedName>
        <fullName evidence="2">Uncharacterized protein</fullName>
    </submittedName>
</protein>
<dbReference type="EMBL" id="CAJNOJ010000169">
    <property type="protein sequence ID" value="CAF1235800.1"/>
    <property type="molecule type" value="Genomic_DNA"/>
</dbReference>
<comment type="caution">
    <text evidence="2">The sequence shown here is derived from an EMBL/GenBank/DDBJ whole genome shotgun (WGS) entry which is preliminary data.</text>
</comment>
<feature type="compositionally biased region" description="Pro residues" evidence="1">
    <location>
        <begin position="218"/>
        <end position="234"/>
    </location>
</feature>
<dbReference type="Proteomes" id="UP000663828">
    <property type="component" value="Unassembled WGS sequence"/>
</dbReference>
<name>A0A814YYP8_ADIRI</name>
<evidence type="ECO:0000313" key="3">
    <source>
        <dbReference type="EMBL" id="CAF1532213.1"/>
    </source>
</evidence>
<evidence type="ECO:0000313" key="5">
    <source>
        <dbReference type="Proteomes" id="UP000663852"/>
    </source>
</evidence>
<dbReference type="AlphaFoldDB" id="A0A814YYP8"/>
<feature type="compositionally biased region" description="Low complexity" evidence="1">
    <location>
        <begin position="47"/>
        <end position="58"/>
    </location>
</feature>